<feature type="compositionally biased region" description="Gly residues" evidence="5">
    <location>
        <begin position="346"/>
        <end position="358"/>
    </location>
</feature>
<keyword evidence="4 6" id="KW-0472">Membrane</keyword>
<organism evidence="8 9">
    <name type="scientific">Seiridium unicorne</name>
    <dbReference type="NCBI Taxonomy" id="138068"/>
    <lineage>
        <taxon>Eukaryota</taxon>
        <taxon>Fungi</taxon>
        <taxon>Dikarya</taxon>
        <taxon>Ascomycota</taxon>
        <taxon>Pezizomycotina</taxon>
        <taxon>Sordariomycetes</taxon>
        <taxon>Xylariomycetidae</taxon>
        <taxon>Amphisphaeriales</taxon>
        <taxon>Sporocadaceae</taxon>
        <taxon>Seiridium</taxon>
    </lineage>
</organism>
<gene>
    <name evidence="8" type="ORF">SUNI508_13882</name>
</gene>
<evidence type="ECO:0000256" key="7">
    <source>
        <dbReference type="SAM" id="SignalP"/>
    </source>
</evidence>
<reference evidence="8 9" key="1">
    <citation type="journal article" date="2024" name="J. Plant Pathol.">
        <title>Sequence and assembly of the genome of Seiridium unicorne, isolate CBS 538.82, causal agent of cypress canker disease.</title>
        <authorList>
            <person name="Scali E."/>
            <person name="Rocca G.D."/>
            <person name="Danti R."/>
            <person name="Garbelotto M."/>
            <person name="Barberini S."/>
            <person name="Baroncelli R."/>
            <person name="Emiliani G."/>
        </authorList>
    </citation>
    <scope>NUCLEOTIDE SEQUENCE [LARGE SCALE GENOMIC DNA]</scope>
    <source>
        <strain evidence="8 9">BM-138-508</strain>
    </source>
</reference>
<keyword evidence="3 6" id="KW-1133">Transmembrane helix</keyword>
<keyword evidence="7" id="KW-0732">Signal</keyword>
<evidence type="ECO:0000313" key="9">
    <source>
        <dbReference type="Proteomes" id="UP001408356"/>
    </source>
</evidence>
<evidence type="ECO:0000256" key="6">
    <source>
        <dbReference type="SAM" id="Phobius"/>
    </source>
</evidence>
<dbReference type="EMBL" id="JARVKF010000054">
    <property type="protein sequence ID" value="KAK9423973.1"/>
    <property type="molecule type" value="Genomic_DNA"/>
</dbReference>
<name>A0ABR2VBG4_9PEZI</name>
<keyword evidence="9" id="KW-1185">Reference proteome</keyword>
<feature type="transmembrane region" description="Helical" evidence="6">
    <location>
        <begin position="260"/>
        <end position="284"/>
    </location>
</feature>
<evidence type="ECO:0008006" key="10">
    <source>
        <dbReference type="Google" id="ProtNLM"/>
    </source>
</evidence>
<proteinExistence type="predicted"/>
<evidence type="ECO:0000313" key="8">
    <source>
        <dbReference type="EMBL" id="KAK9423973.1"/>
    </source>
</evidence>
<evidence type="ECO:0000256" key="2">
    <source>
        <dbReference type="ARBA" id="ARBA00022692"/>
    </source>
</evidence>
<evidence type="ECO:0000256" key="3">
    <source>
        <dbReference type="ARBA" id="ARBA00022989"/>
    </source>
</evidence>
<dbReference type="InterPro" id="IPR051694">
    <property type="entry name" value="Immunoregulatory_rcpt-like"/>
</dbReference>
<dbReference type="PANTHER" id="PTHR15549">
    <property type="entry name" value="PAIRED IMMUNOGLOBULIN-LIKE TYPE 2 RECEPTOR"/>
    <property type="match status" value="1"/>
</dbReference>
<feature type="region of interest" description="Disordered" evidence="5">
    <location>
        <begin position="320"/>
        <end position="417"/>
    </location>
</feature>
<dbReference type="CDD" id="cd12087">
    <property type="entry name" value="TM_EGFR-like"/>
    <property type="match status" value="1"/>
</dbReference>
<sequence length="455" mass="46887">MRIHVSILGLAACLSGVSRAGGDGGTSLQSRSSNTRIIFNTDWESPPIFTADKTISWTIPSDAPKVVRVNLKKQSDQDNVIATAVSSWSGTAPSTGKRADIVSRQPQVGGTGTGSPPINLVADLDHSSLGSVIINLSSQANTEAYQNAGATLTPLFLELFWTDDDSSNGSSYSSYFALNPYGQTNETLISVLSTLDGAAYNPAHDECEGNWACGTSSATSTSSQVPLGTSTATPSSSVTTAATGSLVAGSPSHSGLSTGAIAGIAVACGVVGLALIGAAIWFCIRRRRTSRHAALTRNNGYNSDGVGMGIMADKEMPHVTDSPHSTYAADRGQLHDPREVSRGSMTGAGAGVGAGAGLINGAAHTPHGGEDSYPPYSDHTPTPRASRAIGEGAGAMDSQTSLPVGGARSPTPPISGRYAHLVEEGMTDDEIRRLEAEERALDMAIEDAGRSSRAR</sequence>
<evidence type="ECO:0000256" key="1">
    <source>
        <dbReference type="ARBA" id="ARBA00004167"/>
    </source>
</evidence>
<dbReference type="Proteomes" id="UP001408356">
    <property type="component" value="Unassembled WGS sequence"/>
</dbReference>
<feature type="compositionally biased region" description="Basic and acidic residues" evidence="5">
    <location>
        <begin position="332"/>
        <end position="341"/>
    </location>
</feature>
<accession>A0ABR2VBG4</accession>
<feature type="chain" id="PRO_5045359909" description="Mid2 domain-containing protein" evidence="7">
    <location>
        <begin position="23"/>
        <end position="455"/>
    </location>
</feature>
<comment type="subcellular location">
    <subcellularLocation>
        <location evidence="1">Membrane</location>
        <topology evidence="1">Single-pass membrane protein</topology>
    </subcellularLocation>
</comment>
<feature type="signal peptide" evidence="7">
    <location>
        <begin position="1"/>
        <end position="22"/>
    </location>
</feature>
<comment type="caution">
    <text evidence="8">The sequence shown here is derived from an EMBL/GenBank/DDBJ whole genome shotgun (WGS) entry which is preliminary data.</text>
</comment>
<keyword evidence="2 6" id="KW-0812">Transmembrane</keyword>
<evidence type="ECO:0000256" key="4">
    <source>
        <dbReference type="ARBA" id="ARBA00023136"/>
    </source>
</evidence>
<protein>
    <recommendedName>
        <fullName evidence="10">Mid2 domain-containing protein</fullName>
    </recommendedName>
</protein>
<evidence type="ECO:0000256" key="5">
    <source>
        <dbReference type="SAM" id="MobiDB-lite"/>
    </source>
</evidence>